<sequence length="746" mass="83320">MFAYLSKKVNDLFFLTLSKIAIPNNKKLKSLAWSTEHGYIACGGEDGLLKVLKLEAQKEDSTLGLAAPTNLAMNQTLEGHNGMVQVITWNEQYEKITSADEHGLIIVWMLYKGNWFEEMINNRNKSTVRGLKWDKGGRRICIAYEDGAVIVGSVDGNRIWGKELKCTELAAVEWAPHGRSILFGLSSGEIHVYDSLGIFLNKLPIYCLYDIHGAVSLACITWYRGEKGYFEQDCPVLAICYDVGRCQIMKHENDTSAAPTLLETGIHISCAAWNENGSVLAVGGQQKFASGQQQPERGLGVVQFYNPLGDHLRTLSVPGKQPSACAWEGLGSLRLALAIDSFIYFTNLRPKYQWTYCRSTSTLVYAFTRADTQERCVMFWNTKRNTFRIAVYNSLGSVMDSKTVKVEPKCLAMAGGYVVIADSSLIYLWQFKNPKTLFGMGAAIHADKPQTPDLGLLAAPSTKDPIAAITTSGSRHLFVARCSGEVVRYRLPDLWFDLAFQATEKRPNRIEVNADASILGLIDEHGMLTLHEVPDGQDENTASQKDQVSFDSFLRKDVWDLKFSEDDSKMFVAMEKTKMFIFHGVEAEPAVQTSAYIAGFRDLEVLGVLLDDLIQQGDQPKLNSISNIPVKALNSCRLLLESATLEKAKAFVEEHPHPRLWSLIAEAALNQLCLDTAEVAFVHCQNYQGIEFVKSLRNMQSENVRKPVRLRLLFRLPITQPTVTNSIFTIKGLTCHREEMGGFSFL</sequence>
<dbReference type="InterPro" id="IPR015943">
    <property type="entry name" value="WD40/YVTN_repeat-like_dom_sf"/>
</dbReference>
<keyword evidence="3" id="KW-0963">Cytoplasm</keyword>
<dbReference type="Pfam" id="PF24797">
    <property type="entry name" value="Beta-prop_WDR35_TULP_N"/>
    <property type="match status" value="1"/>
</dbReference>
<dbReference type="OrthoDB" id="6277671at2759"/>
<dbReference type="SMART" id="SM00320">
    <property type="entry name" value="WD40"/>
    <property type="match status" value="4"/>
</dbReference>
<evidence type="ECO:0000256" key="8">
    <source>
        <dbReference type="PROSITE-ProRule" id="PRU00221"/>
    </source>
</evidence>
<dbReference type="InterPro" id="IPR056158">
    <property type="entry name" value="Beta-prop_IFT121_2nd"/>
</dbReference>
<dbReference type="Pfam" id="PF23390">
    <property type="entry name" value="Beta-prop_WDR35_2nd"/>
    <property type="match status" value="1"/>
</dbReference>
<dbReference type="GO" id="GO:1905515">
    <property type="term" value="P:non-motile cilium assembly"/>
    <property type="evidence" value="ECO:0007669"/>
    <property type="project" value="TreeGrafter"/>
</dbReference>
<comment type="subcellular location">
    <subcellularLocation>
        <location evidence="1">Cell projection</location>
        <location evidence="1">Cilium</location>
    </subcellularLocation>
    <subcellularLocation>
        <location evidence="2">Cytoplasm</location>
    </subcellularLocation>
</comment>
<accession>A0A3P6T7X0</accession>
<dbReference type="GO" id="GO:0061512">
    <property type="term" value="P:protein localization to cilium"/>
    <property type="evidence" value="ECO:0007669"/>
    <property type="project" value="TreeGrafter"/>
</dbReference>
<keyword evidence="7" id="KW-0966">Cell projection</keyword>
<evidence type="ECO:0000256" key="1">
    <source>
        <dbReference type="ARBA" id="ARBA00004138"/>
    </source>
</evidence>
<dbReference type="InterPro" id="IPR056159">
    <property type="entry name" value="Beta-prop_IFT121_TULP_N"/>
</dbReference>
<dbReference type="SUPFAM" id="SSF50978">
    <property type="entry name" value="WD40 repeat-like"/>
    <property type="match status" value="1"/>
</dbReference>
<dbReference type="GO" id="GO:0097730">
    <property type="term" value="C:non-motile cilium"/>
    <property type="evidence" value="ECO:0007669"/>
    <property type="project" value="TreeGrafter"/>
</dbReference>
<dbReference type="InterPro" id="IPR036322">
    <property type="entry name" value="WD40_repeat_dom_sf"/>
</dbReference>
<evidence type="ECO:0000313" key="12">
    <source>
        <dbReference type="Proteomes" id="UP000281553"/>
    </source>
</evidence>
<feature type="domain" description="IFT121/TULP4 N-terminal" evidence="10">
    <location>
        <begin position="1"/>
        <end position="349"/>
    </location>
</feature>
<dbReference type="PANTHER" id="PTHR12764:SF5">
    <property type="entry name" value="LD29485P"/>
    <property type="match status" value="1"/>
</dbReference>
<dbReference type="Proteomes" id="UP000281553">
    <property type="component" value="Unassembled WGS sequence"/>
</dbReference>
<gene>
    <name evidence="11" type="ORF">DILT_LOCUS2985</name>
</gene>
<evidence type="ECO:0000256" key="6">
    <source>
        <dbReference type="ARBA" id="ARBA00023069"/>
    </source>
</evidence>
<keyword evidence="12" id="KW-1185">Reference proteome</keyword>
<evidence type="ECO:0000256" key="5">
    <source>
        <dbReference type="ARBA" id="ARBA00022737"/>
    </source>
</evidence>
<dbReference type="InterPro" id="IPR039857">
    <property type="entry name" value="Ift122/121"/>
</dbReference>
<dbReference type="GO" id="GO:0035721">
    <property type="term" value="P:intraciliary retrograde transport"/>
    <property type="evidence" value="ECO:0007669"/>
    <property type="project" value="TreeGrafter"/>
</dbReference>
<dbReference type="Gene3D" id="2.130.10.10">
    <property type="entry name" value="YVTN repeat-like/Quinoprotein amine dehydrogenase"/>
    <property type="match status" value="2"/>
</dbReference>
<evidence type="ECO:0000256" key="4">
    <source>
        <dbReference type="ARBA" id="ARBA00022574"/>
    </source>
</evidence>
<dbReference type="InterPro" id="IPR001680">
    <property type="entry name" value="WD40_rpt"/>
</dbReference>
<feature type="domain" description="IFT121 second beta-propeller" evidence="9">
    <location>
        <begin position="386"/>
        <end position="625"/>
    </location>
</feature>
<name>A0A3P6T7X0_DIBLA</name>
<keyword evidence="5" id="KW-0677">Repeat</keyword>
<dbReference type="Gene3D" id="1.25.40.470">
    <property type="match status" value="1"/>
</dbReference>
<feature type="repeat" description="WD" evidence="8">
    <location>
        <begin position="77"/>
        <end position="108"/>
    </location>
</feature>
<evidence type="ECO:0000256" key="2">
    <source>
        <dbReference type="ARBA" id="ARBA00004496"/>
    </source>
</evidence>
<dbReference type="PROSITE" id="PS50082">
    <property type="entry name" value="WD_REPEATS_2"/>
    <property type="match status" value="1"/>
</dbReference>
<dbReference type="PANTHER" id="PTHR12764">
    <property type="entry name" value="WD REPEAT DOMAIN-RELATED"/>
    <property type="match status" value="1"/>
</dbReference>
<dbReference type="SUPFAM" id="SSF69322">
    <property type="entry name" value="Tricorn protease domain 2"/>
    <property type="match status" value="1"/>
</dbReference>
<dbReference type="GO" id="GO:0030991">
    <property type="term" value="C:intraciliary transport particle A"/>
    <property type="evidence" value="ECO:0007669"/>
    <property type="project" value="TreeGrafter"/>
</dbReference>
<keyword evidence="4 8" id="KW-0853">WD repeat</keyword>
<protein>
    <submittedName>
        <fullName evidence="11">Uncharacterized protein</fullName>
    </submittedName>
</protein>
<keyword evidence="6" id="KW-0969">Cilium</keyword>
<reference evidence="11 12" key="1">
    <citation type="submission" date="2018-11" db="EMBL/GenBank/DDBJ databases">
        <authorList>
            <consortium name="Pathogen Informatics"/>
        </authorList>
    </citation>
    <scope>NUCLEOTIDE SEQUENCE [LARGE SCALE GENOMIC DNA]</scope>
</reference>
<organism evidence="11 12">
    <name type="scientific">Dibothriocephalus latus</name>
    <name type="common">Fish tapeworm</name>
    <name type="synonym">Diphyllobothrium latum</name>
    <dbReference type="NCBI Taxonomy" id="60516"/>
    <lineage>
        <taxon>Eukaryota</taxon>
        <taxon>Metazoa</taxon>
        <taxon>Spiralia</taxon>
        <taxon>Lophotrochozoa</taxon>
        <taxon>Platyhelminthes</taxon>
        <taxon>Cestoda</taxon>
        <taxon>Eucestoda</taxon>
        <taxon>Diphyllobothriidea</taxon>
        <taxon>Diphyllobothriidae</taxon>
        <taxon>Dibothriocephalus</taxon>
    </lineage>
</organism>
<evidence type="ECO:0000259" key="10">
    <source>
        <dbReference type="Pfam" id="PF24797"/>
    </source>
</evidence>
<dbReference type="GO" id="GO:0005737">
    <property type="term" value="C:cytoplasm"/>
    <property type="evidence" value="ECO:0007669"/>
    <property type="project" value="UniProtKB-SubCell"/>
</dbReference>
<proteinExistence type="predicted"/>
<evidence type="ECO:0000256" key="3">
    <source>
        <dbReference type="ARBA" id="ARBA00022490"/>
    </source>
</evidence>
<evidence type="ECO:0000313" key="11">
    <source>
        <dbReference type="EMBL" id="VDK78943.1"/>
    </source>
</evidence>
<evidence type="ECO:0000259" key="9">
    <source>
        <dbReference type="Pfam" id="PF23390"/>
    </source>
</evidence>
<evidence type="ECO:0000256" key="7">
    <source>
        <dbReference type="ARBA" id="ARBA00023273"/>
    </source>
</evidence>
<dbReference type="EMBL" id="UYRU01042926">
    <property type="protein sequence ID" value="VDK78943.1"/>
    <property type="molecule type" value="Genomic_DNA"/>
</dbReference>
<dbReference type="AlphaFoldDB" id="A0A3P6T7X0"/>